<keyword evidence="3" id="KW-1185">Reference proteome</keyword>
<name>A0A2K9MJT0_9RHOB</name>
<protein>
    <submittedName>
        <fullName evidence="2">Uncharacterized protein</fullName>
    </submittedName>
</protein>
<dbReference type="KEGG" id="paru:CYR75_15005"/>
<reference evidence="2 3" key="1">
    <citation type="submission" date="2017-12" db="EMBL/GenBank/DDBJ databases">
        <title>Genomic analysis of Paracoccus sp. CBA4604.</title>
        <authorList>
            <person name="Roh S.W."/>
            <person name="Kim J.Y."/>
            <person name="Kim J.S."/>
        </authorList>
    </citation>
    <scope>NUCLEOTIDE SEQUENCE [LARGE SCALE GENOMIC DNA]</scope>
    <source>
        <strain evidence="2 3">CBA4604</strain>
        <plasmid evidence="3">pcba4604-01</plasmid>
    </source>
</reference>
<geneLocation type="plasmid" evidence="3">
    <name>pcba4604-01</name>
</geneLocation>
<sequence>MPLKNGHSTGSLYRALDLVHAREPLSGRGRARSGGRFNPRAPLRRWDARCQAGVGHQLQKIVEALECTDLGPHRPRDNKPNTAHRLKGRTRPLRGSRSAEVPRSVPSGAPPLLQHTPWH</sequence>
<dbReference type="AlphaFoldDB" id="A0A2K9MJT0"/>
<gene>
    <name evidence="2" type="ORF">CYR75_15005</name>
</gene>
<dbReference type="Proteomes" id="UP000234882">
    <property type="component" value="Plasmid pCBA4604-01"/>
</dbReference>
<keyword evidence="2" id="KW-0614">Plasmid</keyword>
<feature type="region of interest" description="Disordered" evidence="1">
    <location>
        <begin position="22"/>
        <end position="41"/>
    </location>
</feature>
<organism evidence="2 3">
    <name type="scientific">Paracoccus jeotgali</name>
    <dbReference type="NCBI Taxonomy" id="2065379"/>
    <lineage>
        <taxon>Bacteria</taxon>
        <taxon>Pseudomonadati</taxon>
        <taxon>Pseudomonadota</taxon>
        <taxon>Alphaproteobacteria</taxon>
        <taxon>Rhodobacterales</taxon>
        <taxon>Paracoccaceae</taxon>
        <taxon>Paracoccus</taxon>
    </lineage>
</organism>
<dbReference type="EMBL" id="CP025584">
    <property type="protein sequence ID" value="AUM75742.1"/>
    <property type="molecule type" value="Genomic_DNA"/>
</dbReference>
<proteinExistence type="predicted"/>
<evidence type="ECO:0000256" key="1">
    <source>
        <dbReference type="SAM" id="MobiDB-lite"/>
    </source>
</evidence>
<feature type="region of interest" description="Disordered" evidence="1">
    <location>
        <begin position="69"/>
        <end position="119"/>
    </location>
</feature>
<accession>A0A2K9MJT0</accession>
<evidence type="ECO:0000313" key="3">
    <source>
        <dbReference type="Proteomes" id="UP000234882"/>
    </source>
</evidence>
<feature type="compositionally biased region" description="Basic residues" evidence="1">
    <location>
        <begin position="82"/>
        <end position="94"/>
    </location>
</feature>
<evidence type="ECO:0000313" key="2">
    <source>
        <dbReference type="EMBL" id="AUM75742.1"/>
    </source>
</evidence>